<keyword evidence="2" id="KW-1185">Reference proteome</keyword>
<reference evidence="2" key="1">
    <citation type="journal article" date="2024" name="Proc. Natl. Acad. Sci. U.S.A.">
        <title>Extraordinary preservation of gene collinearity over three hundred million years revealed in homosporous lycophytes.</title>
        <authorList>
            <person name="Li C."/>
            <person name="Wickell D."/>
            <person name="Kuo L.Y."/>
            <person name="Chen X."/>
            <person name="Nie B."/>
            <person name="Liao X."/>
            <person name="Peng D."/>
            <person name="Ji J."/>
            <person name="Jenkins J."/>
            <person name="Williams M."/>
            <person name="Shu S."/>
            <person name="Plott C."/>
            <person name="Barry K."/>
            <person name="Rajasekar S."/>
            <person name="Grimwood J."/>
            <person name="Han X."/>
            <person name="Sun S."/>
            <person name="Hou Z."/>
            <person name="He W."/>
            <person name="Dai G."/>
            <person name="Sun C."/>
            <person name="Schmutz J."/>
            <person name="Leebens-Mack J.H."/>
            <person name="Li F.W."/>
            <person name="Wang L."/>
        </authorList>
    </citation>
    <scope>NUCLEOTIDE SEQUENCE [LARGE SCALE GENOMIC DNA]</scope>
    <source>
        <strain evidence="2">cv. PW_Plant_1</strain>
    </source>
</reference>
<organism evidence="1 2">
    <name type="scientific">Diphasiastrum complanatum</name>
    <name type="common">Issler's clubmoss</name>
    <name type="synonym">Lycopodium complanatum</name>
    <dbReference type="NCBI Taxonomy" id="34168"/>
    <lineage>
        <taxon>Eukaryota</taxon>
        <taxon>Viridiplantae</taxon>
        <taxon>Streptophyta</taxon>
        <taxon>Embryophyta</taxon>
        <taxon>Tracheophyta</taxon>
        <taxon>Lycopodiopsida</taxon>
        <taxon>Lycopodiales</taxon>
        <taxon>Lycopodiaceae</taxon>
        <taxon>Lycopodioideae</taxon>
        <taxon>Diphasiastrum</taxon>
    </lineage>
</organism>
<comment type="caution">
    <text evidence="1">The sequence shown here is derived from an EMBL/GenBank/DDBJ whole genome shotgun (WGS) entry which is preliminary data.</text>
</comment>
<sequence length="797" mass="90179">MGRLKLNPKVFFDITIGGEAAGRIVMELFADSVPITVANFRALCTGEKGIGKATGKPLHYQGTIFHRVIRGFMAQGGDFSKKDGSGGESIYGGKFKDESFQHRHSGAGVLSMANAGPNTNGSQFFFTFAATPHLDGKHVVFGKVVEGLDVLKRIEQQPTSGSKHKPDVPIKIVNCGELSHGKDNRTSGDIKKGVKLSTWPSLVAGRKKKSGKFRDNKRCSPSDEDGYDTKSRRKHKETSKDRKNKKRRHHYSDSDSESTWCSPSDEDGYAMKSRRKHKKTSKDRRNKKRKHHYSDSDSESTSESDYSSDSFSDTDSTSSSETSSSSVEDRKKKRSNRKERRRRRQTKRRRDRRREKKTLKDRKRKRKYKWSSESDYSSDSESSSDTDSDSESESETESDDDDNTKMQFFKSKSTFGREVNKHLQDTDKAQFLLPETEGLISEPQATEELKELKEKDRDDALSEDDLDEDGELREVLLPEDTKNQVDLAADLKMKESSPEGRQLDGYRNQSPNPRRSVSESPNKSISRSPSRSLSPDQRSLSRSLSRSPSRSPVPRTRPSPAAPIPKSRSPTPAKSASHESTPKRIRRGRGFSQQYSFARRYRTPSLDRSPPQSYRYAGRSGAVRDYDRYDRSRNDRYGEYASSRGRTPRRYRTPPRYRRSRSHSRSLSSRSPFVRSDQARRTPQEDRQHITNNSKARLGRQVGSQSKYADVNGSVRSRKYRSLSRSSHESRSPRIPASKSPLAHSGHKPSKDETVPLSKRQRSASGYLSRSPSRSTSPPANHSLVSYGRGSPDSHSY</sequence>
<dbReference type="EMBL" id="CM055095">
    <property type="protein sequence ID" value="KAJ7560005.1"/>
    <property type="molecule type" value="Genomic_DNA"/>
</dbReference>
<name>A0ACC2E0T8_DIPCM</name>
<protein>
    <submittedName>
        <fullName evidence="1">Uncharacterized protein</fullName>
    </submittedName>
</protein>
<evidence type="ECO:0000313" key="2">
    <source>
        <dbReference type="Proteomes" id="UP001162992"/>
    </source>
</evidence>
<evidence type="ECO:0000313" key="1">
    <source>
        <dbReference type="EMBL" id="KAJ7560005.1"/>
    </source>
</evidence>
<dbReference type="Proteomes" id="UP001162992">
    <property type="component" value="Chromosome 4"/>
</dbReference>
<accession>A0ACC2E0T8</accession>
<proteinExistence type="predicted"/>
<gene>
    <name evidence="1" type="ORF">O6H91_04G110400</name>
</gene>